<protein>
    <submittedName>
        <fullName evidence="1">Uncharacterized protein</fullName>
    </submittedName>
</protein>
<dbReference type="EMBL" id="NBNE01004366">
    <property type="protein sequence ID" value="OWZ05566.1"/>
    <property type="molecule type" value="Genomic_DNA"/>
</dbReference>
<sequence>MERSARTVSQHEGVSVENLLATLRRTCWTARTLCTARVRFDSDGFEWPRIRDIIAAQSNRGQRYVVGIIYFEWQKRFGYRSATGLLQRLMIIVPCGANGHRGMHVMANNLGRGFSVNGPDALVRKFCQQSLLCLHVKGGDIIPKPFSETHHTFERNATLHWDFLTLGESYGTTRYVLVLKDEVTHFVELVPCNEPTSEVAAAAIWIGIVGLAYPRCGSVILVRILRERWYLN</sequence>
<evidence type="ECO:0000313" key="1">
    <source>
        <dbReference type="EMBL" id="OWZ05566.1"/>
    </source>
</evidence>
<dbReference type="OrthoDB" id="123893at2759"/>
<keyword evidence="2" id="KW-1185">Reference proteome</keyword>
<accession>A0A225VJ17</accession>
<name>A0A225VJ17_9STRA</name>
<dbReference type="AlphaFoldDB" id="A0A225VJ17"/>
<comment type="caution">
    <text evidence="1">The sequence shown here is derived from an EMBL/GenBank/DDBJ whole genome shotgun (WGS) entry which is preliminary data.</text>
</comment>
<gene>
    <name evidence="1" type="ORF">PHMEG_00022326</name>
</gene>
<dbReference type="Proteomes" id="UP000198211">
    <property type="component" value="Unassembled WGS sequence"/>
</dbReference>
<reference evidence="2" key="1">
    <citation type="submission" date="2017-03" db="EMBL/GenBank/DDBJ databases">
        <title>Phytopthora megakarya and P. palmivora, two closely related causual agents of cacao black pod achieved similar genome size and gene model numbers by different mechanisms.</title>
        <authorList>
            <person name="Ali S."/>
            <person name="Shao J."/>
            <person name="Larry D.J."/>
            <person name="Kronmiller B."/>
            <person name="Shen D."/>
            <person name="Strem M.D."/>
            <person name="Melnick R.L."/>
            <person name="Guiltinan M.J."/>
            <person name="Tyler B.M."/>
            <person name="Meinhardt L.W."/>
            <person name="Bailey B.A."/>
        </authorList>
    </citation>
    <scope>NUCLEOTIDE SEQUENCE [LARGE SCALE GENOMIC DNA]</scope>
    <source>
        <strain evidence="2">zdho120</strain>
    </source>
</reference>
<proteinExistence type="predicted"/>
<evidence type="ECO:0000313" key="2">
    <source>
        <dbReference type="Proteomes" id="UP000198211"/>
    </source>
</evidence>
<organism evidence="1 2">
    <name type="scientific">Phytophthora megakarya</name>
    <dbReference type="NCBI Taxonomy" id="4795"/>
    <lineage>
        <taxon>Eukaryota</taxon>
        <taxon>Sar</taxon>
        <taxon>Stramenopiles</taxon>
        <taxon>Oomycota</taxon>
        <taxon>Peronosporomycetes</taxon>
        <taxon>Peronosporales</taxon>
        <taxon>Peronosporaceae</taxon>
        <taxon>Phytophthora</taxon>
    </lineage>
</organism>